<dbReference type="EMBL" id="LJPM01000472">
    <property type="protein sequence ID" value="KPW13647.1"/>
    <property type="molecule type" value="Genomic_DNA"/>
</dbReference>
<keyword evidence="1" id="KW-0175">Coiled coil</keyword>
<gene>
    <name evidence="3" type="ORF">ALO91_100341</name>
</gene>
<feature type="coiled-coil region" evidence="1">
    <location>
        <begin position="69"/>
        <end position="119"/>
    </location>
</feature>
<protein>
    <submittedName>
        <fullName evidence="3">Putative Lipoprotein</fullName>
    </submittedName>
</protein>
<reference evidence="3 4" key="1">
    <citation type="submission" date="2015-09" db="EMBL/GenBank/DDBJ databases">
        <title>Genome announcement of multiple Pseudomonas syringae strains.</title>
        <authorList>
            <person name="Thakur S."/>
            <person name="Wang P.W."/>
            <person name="Gong Y."/>
            <person name="Weir B.S."/>
            <person name="Guttman D.S."/>
        </authorList>
    </citation>
    <scope>NUCLEOTIDE SEQUENCE [LARGE SCALE GENOMIC DNA]</scope>
    <source>
        <strain evidence="3 4">ICMP2802</strain>
    </source>
</reference>
<dbReference type="AlphaFoldDB" id="A0A0P9H677"/>
<dbReference type="Proteomes" id="UP000050297">
    <property type="component" value="Unassembled WGS sequence"/>
</dbReference>
<organism evidence="3 4">
    <name type="scientific">Pseudomonas syringae pv. aceris</name>
    <dbReference type="NCBI Taxonomy" id="199198"/>
    <lineage>
        <taxon>Bacteria</taxon>
        <taxon>Pseudomonadati</taxon>
        <taxon>Pseudomonadota</taxon>
        <taxon>Gammaproteobacteria</taxon>
        <taxon>Pseudomonadales</taxon>
        <taxon>Pseudomonadaceae</taxon>
        <taxon>Pseudomonas</taxon>
        <taxon>Pseudomonas syringae</taxon>
    </lineage>
</organism>
<proteinExistence type="predicted"/>
<evidence type="ECO:0000313" key="4">
    <source>
        <dbReference type="Proteomes" id="UP000050297"/>
    </source>
</evidence>
<dbReference type="Pfam" id="PF14346">
    <property type="entry name" value="DUF4398"/>
    <property type="match status" value="1"/>
</dbReference>
<keyword evidence="3" id="KW-0449">Lipoprotein</keyword>
<sequence>MSIRFSIAVMAIATLAGCASDPVPTEQFKLTEQALEQAKAVGASDDQPEMEVAQAGFAEARASMASHAYKDARMKAEQAELDARLAEARVLTLKSQEQINQLNTRLNRLRKQLGGGRNEAYSSCPECVSVAGGGWPIRLCRSQGQWPGLAAGQCRLPEGQGRYRCAAQCAQGCHSRG</sequence>
<evidence type="ECO:0000313" key="3">
    <source>
        <dbReference type="EMBL" id="KPW13647.1"/>
    </source>
</evidence>
<feature type="domain" description="DUF4398" evidence="2">
    <location>
        <begin position="27"/>
        <end position="102"/>
    </location>
</feature>
<name>A0A0P9H677_PSESX</name>
<dbReference type="Gene3D" id="1.20.1270.390">
    <property type="match status" value="1"/>
</dbReference>
<comment type="caution">
    <text evidence="3">The sequence shown here is derived from an EMBL/GenBank/DDBJ whole genome shotgun (WGS) entry which is preliminary data.</text>
</comment>
<dbReference type="InterPro" id="IPR025511">
    <property type="entry name" value="DUF4398"/>
</dbReference>
<evidence type="ECO:0000256" key="1">
    <source>
        <dbReference type="SAM" id="Coils"/>
    </source>
</evidence>
<accession>A0A0P9H677</accession>
<dbReference type="PROSITE" id="PS51257">
    <property type="entry name" value="PROKAR_LIPOPROTEIN"/>
    <property type="match status" value="1"/>
</dbReference>
<dbReference type="PATRIC" id="fig|199198.5.peg.3472"/>
<evidence type="ECO:0000259" key="2">
    <source>
        <dbReference type="Pfam" id="PF14346"/>
    </source>
</evidence>